<dbReference type="Proteomes" id="UP000248857">
    <property type="component" value="Unassembled WGS sequence"/>
</dbReference>
<comment type="caution">
    <text evidence="2">The sequence shown here is derived from an EMBL/GenBank/DDBJ whole genome shotgun (WGS) entry which is preliminary data.</text>
</comment>
<evidence type="ECO:0000313" key="3">
    <source>
        <dbReference type="Proteomes" id="UP000248857"/>
    </source>
</evidence>
<gene>
    <name evidence="2" type="ORF">C1752_03432</name>
</gene>
<evidence type="ECO:0000313" key="2">
    <source>
        <dbReference type="EMBL" id="PZD72596.1"/>
    </source>
</evidence>
<sequence length="143" mass="15852">MSTSPFSTIEEFKGAADGPTEGAIYTFAQNPTLNNIGLVIAVGLFVWFIVSTYATNHRTPPIDKSLSRLSSFIIIGFLSFVSADYRSPSRPGQPAQTKQTTILRKAPSQLGFLGGLGLGLPILWRRRSKRRQRRYQKAKSSKF</sequence>
<accession>A0A2W1JGT0</accession>
<evidence type="ECO:0000256" key="1">
    <source>
        <dbReference type="SAM" id="Phobius"/>
    </source>
</evidence>
<keyword evidence="1" id="KW-0472">Membrane</keyword>
<keyword evidence="1" id="KW-1133">Transmembrane helix</keyword>
<keyword evidence="1" id="KW-0812">Transmembrane</keyword>
<protein>
    <submittedName>
        <fullName evidence="2">Uncharacterized protein</fullName>
    </submittedName>
</protein>
<feature type="transmembrane region" description="Helical" evidence="1">
    <location>
        <begin position="36"/>
        <end position="54"/>
    </location>
</feature>
<dbReference type="EMBL" id="PQWO01000009">
    <property type="protein sequence ID" value="PZD72596.1"/>
    <property type="molecule type" value="Genomic_DNA"/>
</dbReference>
<feature type="transmembrane region" description="Helical" evidence="1">
    <location>
        <begin position="66"/>
        <end position="86"/>
    </location>
</feature>
<dbReference type="AlphaFoldDB" id="A0A2W1JGT0"/>
<dbReference type="RefSeq" id="WP_110986875.1">
    <property type="nucleotide sequence ID" value="NZ_CAWNWM010000009.1"/>
</dbReference>
<reference evidence="2 3" key="1">
    <citation type="journal article" date="2018" name="Sci. Rep.">
        <title>A novel species of the marine cyanobacterium Acaryochloris with a unique pigment content and lifestyle.</title>
        <authorList>
            <person name="Partensky F."/>
            <person name="Six C."/>
            <person name="Ratin M."/>
            <person name="Garczarek L."/>
            <person name="Vaulot D."/>
            <person name="Probert I."/>
            <person name="Calteau A."/>
            <person name="Gourvil P."/>
            <person name="Marie D."/>
            <person name="Grebert T."/>
            <person name="Bouchier C."/>
            <person name="Le Panse S."/>
            <person name="Gachenot M."/>
            <person name="Rodriguez F."/>
            <person name="Garrido J.L."/>
        </authorList>
    </citation>
    <scope>NUCLEOTIDE SEQUENCE [LARGE SCALE GENOMIC DNA]</scope>
    <source>
        <strain evidence="2 3">RCC1774</strain>
    </source>
</reference>
<dbReference type="OrthoDB" id="425157at2"/>
<proteinExistence type="predicted"/>
<organism evidence="2 3">
    <name type="scientific">Acaryochloris thomasi RCC1774</name>
    <dbReference type="NCBI Taxonomy" id="1764569"/>
    <lineage>
        <taxon>Bacteria</taxon>
        <taxon>Bacillati</taxon>
        <taxon>Cyanobacteriota</taxon>
        <taxon>Cyanophyceae</taxon>
        <taxon>Acaryochloridales</taxon>
        <taxon>Acaryochloridaceae</taxon>
        <taxon>Acaryochloris</taxon>
        <taxon>Acaryochloris thomasi</taxon>
    </lineage>
</organism>
<name>A0A2W1JGT0_9CYAN</name>
<keyword evidence="3" id="KW-1185">Reference proteome</keyword>
<feature type="transmembrane region" description="Helical" evidence="1">
    <location>
        <begin position="106"/>
        <end position="124"/>
    </location>
</feature>